<dbReference type="InterPro" id="IPR031348">
    <property type="entry name" value="PigL_N"/>
</dbReference>
<dbReference type="Pfam" id="PF12796">
    <property type="entry name" value="Ank_2"/>
    <property type="match status" value="2"/>
</dbReference>
<dbReference type="InterPro" id="IPR036770">
    <property type="entry name" value="Ankyrin_rpt-contain_sf"/>
</dbReference>
<sequence>MVEPLSIVSGVIAVVTAATQVGKILEDLVRGLVRVPHELSELLDEVSQLRIVFSHLVHSEDVPEESVSAISRLTANGITKLRELERFAESFIRSGYPNIILTDKIRWRKERRKMKDLKNALYSIRCNLSVLLIAKAVSGIEIVLNGISEVEKIREEQKEALGHLVVGISSLDSFKEQSTAVAQISYCFPKWLLMRVVSFVVTKTSVGDPVACLKVRRSVPVHADILRLASLGEVSNMTTLFEKRTASPMDISISDGRSVLHTAVNTLQLGACKFLIHAGADPFLEDHNGRSAMDVAWSKILSKSGDSTTLEELRNLFADDSCLEKFQLTPLQKIVVGLADLELGKQLSLSTATIDDTDAYSRTALLWATIRGDGTAVEALLQYGADPNICDVDGASPLHFASHCATPTAIGLLIEKGAMVNKLDKWHHSPITNTSFFRDDISYLRPLVAGGADINARDYWQESSLNNAAIKDHYKVALYLIELGAMIDNEDVDGDTPLLDSIHHNSHRCLSLLLSYGADYTRKNRWGRTVLHQAAIFADIQTLQIITEDNLCNVSIDTRSNNGFTAAQLAANREDAPDGFLAKFEAMIKSVQSTRIVEIGSVSSEGDSESDEFEDAVEHQIEGSS</sequence>
<keyword evidence="7" id="KW-1185">Reference proteome</keyword>
<reference evidence="6" key="1">
    <citation type="submission" date="2021-03" db="EMBL/GenBank/DDBJ databases">
        <title>Comparative genomics and phylogenomic investigation of the class Geoglossomycetes provide insights into ecological specialization and systematics.</title>
        <authorList>
            <person name="Melie T."/>
            <person name="Pirro S."/>
            <person name="Miller A.N."/>
            <person name="Quandt A."/>
        </authorList>
    </citation>
    <scope>NUCLEOTIDE SEQUENCE</scope>
    <source>
        <strain evidence="6">GBOQ0MN5Z8</strain>
    </source>
</reference>
<feature type="repeat" description="ANK" evidence="3">
    <location>
        <begin position="360"/>
        <end position="392"/>
    </location>
</feature>
<keyword evidence="2 3" id="KW-0040">ANK repeat</keyword>
<evidence type="ECO:0000256" key="3">
    <source>
        <dbReference type="PROSITE-ProRule" id="PRU00023"/>
    </source>
</evidence>
<dbReference type="InterPro" id="IPR002110">
    <property type="entry name" value="Ankyrin_rpt"/>
</dbReference>
<dbReference type="Pfam" id="PF17111">
    <property type="entry name" value="PigL_N"/>
    <property type="match status" value="1"/>
</dbReference>
<evidence type="ECO:0000256" key="4">
    <source>
        <dbReference type="SAM" id="MobiDB-lite"/>
    </source>
</evidence>
<feature type="region of interest" description="Disordered" evidence="4">
    <location>
        <begin position="602"/>
        <end position="625"/>
    </location>
</feature>
<dbReference type="SMART" id="SM00248">
    <property type="entry name" value="ANK"/>
    <property type="match status" value="8"/>
</dbReference>
<dbReference type="PANTHER" id="PTHR24171">
    <property type="entry name" value="ANKYRIN REPEAT DOMAIN-CONTAINING PROTEIN 39-RELATED"/>
    <property type="match status" value="1"/>
</dbReference>
<dbReference type="Pfam" id="PF00023">
    <property type="entry name" value="Ank"/>
    <property type="match status" value="1"/>
</dbReference>
<gene>
    <name evidence="6" type="ORF">FGG08_007137</name>
</gene>
<dbReference type="PROSITE" id="PS50088">
    <property type="entry name" value="ANK_REPEAT"/>
    <property type="match status" value="4"/>
</dbReference>
<dbReference type="OrthoDB" id="341259at2759"/>
<dbReference type="SUPFAM" id="SSF48403">
    <property type="entry name" value="Ankyrin repeat"/>
    <property type="match status" value="1"/>
</dbReference>
<dbReference type="Proteomes" id="UP000698800">
    <property type="component" value="Unassembled WGS sequence"/>
</dbReference>
<dbReference type="Gene3D" id="1.25.40.20">
    <property type="entry name" value="Ankyrin repeat-containing domain"/>
    <property type="match status" value="1"/>
</dbReference>
<evidence type="ECO:0000313" key="7">
    <source>
        <dbReference type="Proteomes" id="UP000698800"/>
    </source>
</evidence>
<dbReference type="PROSITE" id="PS50297">
    <property type="entry name" value="ANK_REP_REGION"/>
    <property type="match status" value="3"/>
</dbReference>
<feature type="compositionally biased region" description="Basic and acidic residues" evidence="4">
    <location>
        <begin position="616"/>
        <end position="625"/>
    </location>
</feature>
<accession>A0A9P8I5Z1</accession>
<feature type="repeat" description="ANK" evidence="3">
    <location>
        <begin position="393"/>
        <end position="425"/>
    </location>
</feature>
<feature type="domain" description="Azaphilone pigments biosynthesis cluster protein L N-terminal" evidence="5">
    <location>
        <begin position="3"/>
        <end position="68"/>
    </location>
</feature>
<feature type="repeat" description="ANK" evidence="3">
    <location>
        <begin position="255"/>
        <end position="287"/>
    </location>
</feature>
<feature type="compositionally biased region" description="Acidic residues" evidence="4">
    <location>
        <begin position="606"/>
        <end position="615"/>
    </location>
</feature>
<protein>
    <recommendedName>
        <fullName evidence="5">Azaphilone pigments biosynthesis cluster protein L N-terminal domain-containing protein</fullName>
    </recommendedName>
</protein>
<organism evidence="6 7">
    <name type="scientific">Glutinoglossum americanum</name>
    <dbReference type="NCBI Taxonomy" id="1670608"/>
    <lineage>
        <taxon>Eukaryota</taxon>
        <taxon>Fungi</taxon>
        <taxon>Dikarya</taxon>
        <taxon>Ascomycota</taxon>
        <taxon>Pezizomycotina</taxon>
        <taxon>Geoglossomycetes</taxon>
        <taxon>Geoglossales</taxon>
        <taxon>Geoglossaceae</taxon>
        <taxon>Glutinoglossum</taxon>
    </lineage>
</organism>
<dbReference type="AlphaFoldDB" id="A0A9P8I5Z1"/>
<evidence type="ECO:0000313" key="6">
    <source>
        <dbReference type="EMBL" id="KAH0535963.1"/>
    </source>
</evidence>
<evidence type="ECO:0000256" key="1">
    <source>
        <dbReference type="ARBA" id="ARBA00022737"/>
    </source>
</evidence>
<evidence type="ECO:0000256" key="2">
    <source>
        <dbReference type="ARBA" id="ARBA00023043"/>
    </source>
</evidence>
<keyword evidence="1" id="KW-0677">Repeat</keyword>
<name>A0A9P8I5Z1_9PEZI</name>
<dbReference type="EMBL" id="JAGHQL010000251">
    <property type="protein sequence ID" value="KAH0535963.1"/>
    <property type="molecule type" value="Genomic_DNA"/>
</dbReference>
<evidence type="ECO:0000259" key="5">
    <source>
        <dbReference type="Pfam" id="PF17111"/>
    </source>
</evidence>
<feature type="repeat" description="ANK" evidence="3">
    <location>
        <begin position="493"/>
        <end position="525"/>
    </location>
</feature>
<comment type="caution">
    <text evidence="6">The sequence shown here is derived from an EMBL/GenBank/DDBJ whole genome shotgun (WGS) entry which is preliminary data.</text>
</comment>
<proteinExistence type="predicted"/>